<organism evidence="4">
    <name type="scientific">marine sediment metagenome</name>
    <dbReference type="NCBI Taxonomy" id="412755"/>
    <lineage>
        <taxon>unclassified sequences</taxon>
        <taxon>metagenomes</taxon>
        <taxon>ecological metagenomes</taxon>
    </lineage>
</organism>
<evidence type="ECO:0000259" key="3">
    <source>
        <dbReference type="Pfam" id="PF01467"/>
    </source>
</evidence>
<dbReference type="AlphaFoldDB" id="A0A0F9GHD8"/>
<feature type="domain" description="Cytidyltransferase-like" evidence="3">
    <location>
        <begin position="7"/>
        <end position="71"/>
    </location>
</feature>
<dbReference type="Gene3D" id="3.40.50.620">
    <property type="entry name" value="HUPs"/>
    <property type="match status" value="1"/>
</dbReference>
<accession>A0A0F9GHD8</accession>
<dbReference type="PANTHER" id="PTHR21342:SF0">
    <property type="entry name" value="BIFUNCTIONAL NMN ADENYLYLTRANSFERASE_NUDIX HYDROLASE"/>
    <property type="match status" value="1"/>
</dbReference>
<comment type="caution">
    <text evidence="4">The sequence shown here is derived from an EMBL/GenBank/DDBJ whole genome shotgun (WGS) entry which is preliminary data.</text>
</comment>
<dbReference type="InterPro" id="IPR004821">
    <property type="entry name" value="Cyt_trans-like"/>
</dbReference>
<evidence type="ECO:0000256" key="1">
    <source>
        <dbReference type="ARBA" id="ARBA00022679"/>
    </source>
</evidence>
<keyword evidence="2" id="KW-0548">Nucleotidyltransferase</keyword>
<dbReference type="NCBIfam" id="TIGR00125">
    <property type="entry name" value="cyt_tran_rel"/>
    <property type="match status" value="1"/>
</dbReference>
<dbReference type="SUPFAM" id="SSF52374">
    <property type="entry name" value="Nucleotidylyl transferase"/>
    <property type="match status" value="1"/>
</dbReference>
<gene>
    <name evidence="4" type="ORF">LCGC14_1827300</name>
</gene>
<name>A0A0F9GHD8_9ZZZZ</name>
<dbReference type="GO" id="GO:0016779">
    <property type="term" value="F:nucleotidyltransferase activity"/>
    <property type="evidence" value="ECO:0007669"/>
    <property type="project" value="UniProtKB-KW"/>
</dbReference>
<sequence>MNNRVGLMVGRFQPLHRGHTKSINIMIQDCETAIVCLGSAQKKREKHDPWTVEERMQMLKNVYADRIKIVPLNDLGAATPSQWVSYIFDKLDKLGMKNPTDYYSGSEFDASWYKEHFWSDAISSELLTRHSVGGGLVDDPRLHKYLTANGVMRTLHILNRDTSPVPSATEIRMSLELRNDMWKEWSSAVNHDIIMDNYPEEFKIPKD</sequence>
<reference evidence="4" key="1">
    <citation type="journal article" date="2015" name="Nature">
        <title>Complex archaea that bridge the gap between prokaryotes and eukaryotes.</title>
        <authorList>
            <person name="Spang A."/>
            <person name="Saw J.H."/>
            <person name="Jorgensen S.L."/>
            <person name="Zaremba-Niedzwiedzka K."/>
            <person name="Martijn J."/>
            <person name="Lind A.E."/>
            <person name="van Eijk R."/>
            <person name="Schleper C."/>
            <person name="Guy L."/>
            <person name="Ettema T.J."/>
        </authorList>
    </citation>
    <scope>NUCLEOTIDE SEQUENCE</scope>
</reference>
<evidence type="ECO:0000313" key="4">
    <source>
        <dbReference type="EMBL" id="KKL98148.1"/>
    </source>
</evidence>
<dbReference type="EMBL" id="LAZR01017988">
    <property type="protein sequence ID" value="KKL98148.1"/>
    <property type="molecule type" value="Genomic_DNA"/>
</dbReference>
<proteinExistence type="predicted"/>
<keyword evidence="1" id="KW-0808">Transferase</keyword>
<dbReference type="Pfam" id="PF01467">
    <property type="entry name" value="CTP_transf_like"/>
    <property type="match status" value="1"/>
</dbReference>
<evidence type="ECO:0000256" key="2">
    <source>
        <dbReference type="ARBA" id="ARBA00022695"/>
    </source>
</evidence>
<dbReference type="PANTHER" id="PTHR21342">
    <property type="entry name" value="PHOSPHOPANTETHEINE ADENYLYLTRANSFERASE"/>
    <property type="match status" value="1"/>
</dbReference>
<dbReference type="InterPro" id="IPR014729">
    <property type="entry name" value="Rossmann-like_a/b/a_fold"/>
</dbReference>
<protein>
    <recommendedName>
        <fullName evidence="3">Cytidyltransferase-like domain-containing protein</fullName>
    </recommendedName>
</protein>